<evidence type="ECO:0000256" key="7">
    <source>
        <dbReference type="ARBA" id="ARBA00023237"/>
    </source>
</evidence>
<evidence type="ECO:0000313" key="8">
    <source>
        <dbReference type="EMBL" id="USQ13019.1"/>
    </source>
</evidence>
<keyword evidence="3" id="KW-1134">Transmembrane beta strand</keyword>
<evidence type="ECO:0000256" key="4">
    <source>
        <dbReference type="ARBA" id="ARBA00022692"/>
    </source>
</evidence>
<organism evidence="8 9">
    <name type="scientific">Legionella lytica</name>
    <dbReference type="NCBI Taxonomy" id="96232"/>
    <lineage>
        <taxon>Bacteria</taxon>
        <taxon>Pseudomonadati</taxon>
        <taxon>Pseudomonadota</taxon>
        <taxon>Gammaproteobacteria</taxon>
        <taxon>Legionellales</taxon>
        <taxon>Legionellaceae</taxon>
        <taxon>Legionella</taxon>
    </lineage>
</organism>
<dbReference type="PANTHER" id="PTHR35093:SF8">
    <property type="entry name" value="OUTER MEMBRANE PROTEIN NMB0088-RELATED"/>
    <property type="match status" value="1"/>
</dbReference>
<dbReference type="Pfam" id="PF03349">
    <property type="entry name" value="Toluene_X"/>
    <property type="match status" value="1"/>
</dbReference>
<dbReference type="Gene3D" id="2.40.160.60">
    <property type="entry name" value="Outer membrane protein transport protein (OMPP1/FadL/TodX)"/>
    <property type="match status" value="1"/>
</dbReference>
<gene>
    <name evidence="8" type="ORF">J2N86_09920</name>
</gene>
<evidence type="ECO:0000313" key="9">
    <source>
        <dbReference type="Proteomes" id="UP001057474"/>
    </source>
</evidence>
<dbReference type="Proteomes" id="UP001057474">
    <property type="component" value="Chromosome"/>
</dbReference>
<dbReference type="RefSeq" id="WP_252579231.1">
    <property type="nucleotide sequence ID" value="NZ_CP071527.1"/>
</dbReference>
<evidence type="ECO:0000256" key="6">
    <source>
        <dbReference type="ARBA" id="ARBA00023136"/>
    </source>
</evidence>
<dbReference type="EMBL" id="CP071527">
    <property type="protein sequence ID" value="USQ13019.1"/>
    <property type="molecule type" value="Genomic_DNA"/>
</dbReference>
<dbReference type="InterPro" id="IPR005017">
    <property type="entry name" value="OMPP1/FadL/TodX"/>
</dbReference>
<evidence type="ECO:0000256" key="1">
    <source>
        <dbReference type="ARBA" id="ARBA00004571"/>
    </source>
</evidence>
<comment type="subcellular location">
    <subcellularLocation>
        <location evidence="1">Cell outer membrane</location>
        <topology evidence="1">Multi-pass membrane protein</topology>
    </subcellularLocation>
</comment>
<keyword evidence="5" id="KW-0732">Signal</keyword>
<keyword evidence="4" id="KW-0812">Transmembrane</keyword>
<reference evidence="8" key="1">
    <citation type="submission" date="2021-03" db="EMBL/GenBank/DDBJ databases">
        <title>Legionella lytica PCM 2298.</title>
        <authorList>
            <person name="Koper P."/>
        </authorList>
    </citation>
    <scope>NUCLEOTIDE SEQUENCE</scope>
    <source>
        <strain evidence="8">PCM 2298</strain>
    </source>
</reference>
<accession>A0ABY4Y7D5</accession>
<dbReference type="SUPFAM" id="SSF56935">
    <property type="entry name" value="Porins"/>
    <property type="match status" value="1"/>
</dbReference>
<protein>
    <submittedName>
        <fullName evidence="8">Outer membrane protein transport protein</fullName>
    </submittedName>
</protein>
<dbReference type="PANTHER" id="PTHR35093">
    <property type="entry name" value="OUTER MEMBRANE PROTEIN NMB0088-RELATED"/>
    <property type="match status" value="1"/>
</dbReference>
<comment type="similarity">
    <text evidence="2">Belongs to the OmpP1/FadL family.</text>
</comment>
<proteinExistence type="inferred from homology"/>
<evidence type="ECO:0000256" key="3">
    <source>
        <dbReference type="ARBA" id="ARBA00022452"/>
    </source>
</evidence>
<sequence length="461" mass="50288">MLIKPPLLKKQLVTFTAIVSSLFGIHADAAGFQLNETSTSLQGTAMAGSAAQVNDVSAMFSNPATLSTLSGLQAYIGASQLFPNMSVSQGDAVHTFNVPGTPPTNFSTSVSGDTHRNNLNKSVFIPNGYIGWHFFNNKFSFGVAVLEPYYMSNNYSRDSVLRFAAVKSEINSVNINPSIAYQVNEQWSLGVGFQAQYLKTELSNFNGIYTATPAIDMYLAATRPSYIEGDNWGYGYTLGALYQPNQLTRLGIGYRSQISSRQMGSAELYTLPGEGLIPAPANTFLANVESYANTNLKTPGVLTMSAARDINAWTVKATAQVSFWNGMNRFRIETPNGFNQISTGPMKWRDAWFGALGVDYRVNPSWVARGGVAYDETPVSKRFNDPRFPDADRVVLNFGLSYMINKYLSLDGAYSHIFMNDQRLHATQVAFGGAGVQEVNQVSAKYKGSGDVVALAVRYTA</sequence>
<keyword evidence="6" id="KW-0472">Membrane</keyword>
<name>A0ABY4Y7D5_9GAMM</name>
<keyword evidence="7" id="KW-0998">Cell outer membrane</keyword>
<evidence type="ECO:0000256" key="5">
    <source>
        <dbReference type="ARBA" id="ARBA00022729"/>
    </source>
</evidence>
<keyword evidence="9" id="KW-1185">Reference proteome</keyword>
<evidence type="ECO:0000256" key="2">
    <source>
        <dbReference type="ARBA" id="ARBA00008163"/>
    </source>
</evidence>